<comment type="caution">
    <text evidence="7">Lacks conserved residue(s) required for the propagation of feature annotation.</text>
</comment>
<comment type="catalytic activity">
    <reaction evidence="7">
        <text>tRNA(Met) + L-methionine + ATP = L-methionyl-tRNA(Met) + AMP + diphosphate</text>
        <dbReference type="Rhea" id="RHEA:13481"/>
        <dbReference type="Rhea" id="RHEA-COMP:9667"/>
        <dbReference type="Rhea" id="RHEA-COMP:9698"/>
        <dbReference type="ChEBI" id="CHEBI:30616"/>
        <dbReference type="ChEBI" id="CHEBI:33019"/>
        <dbReference type="ChEBI" id="CHEBI:57844"/>
        <dbReference type="ChEBI" id="CHEBI:78442"/>
        <dbReference type="ChEBI" id="CHEBI:78530"/>
        <dbReference type="ChEBI" id="CHEBI:456215"/>
        <dbReference type="EC" id="6.1.1.10"/>
    </reaction>
</comment>
<reference evidence="11 12" key="1">
    <citation type="journal article" date="2016" name="Nat. Commun.">
        <title>Thousands of microbial genomes shed light on interconnected biogeochemical processes in an aquifer system.</title>
        <authorList>
            <person name="Anantharaman K."/>
            <person name="Brown C.T."/>
            <person name="Hug L.A."/>
            <person name="Sharon I."/>
            <person name="Castelle C.J."/>
            <person name="Probst A.J."/>
            <person name="Thomas B.C."/>
            <person name="Singh A."/>
            <person name="Wilkins M.J."/>
            <person name="Karaoz U."/>
            <person name="Brodie E.L."/>
            <person name="Williams K.H."/>
            <person name="Hubbard S.S."/>
            <person name="Banfield J.F."/>
        </authorList>
    </citation>
    <scope>NUCLEOTIDE SEQUENCE [LARGE SCALE GENOMIC DNA]</scope>
</reference>
<comment type="cofactor">
    <cofactor evidence="7">
        <name>Zn(2+)</name>
        <dbReference type="ChEBI" id="CHEBI:29105"/>
    </cofactor>
    <text evidence="7">Binds 1 zinc ion per subunit.</text>
</comment>
<dbReference type="GO" id="GO:0006431">
    <property type="term" value="P:methionyl-tRNA aminoacylation"/>
    <property type="evidence" value="ECO:0007669"/>
    <property type="project" value="UniProtKB-UniRule"/>
</dbReference>
<feature type="binding site" evidence="7">
    <location>
        <position position="148"/>
    </location>
    <ligand>
        <name>Zn(2+)</name>
        <dbReference type="ChEBI" id="CHEBI:29105"/>
    </ligand>
</feature>
<dbReference type="InterPro" id="IPR014729">
    <property type="entry name" value="Rossmann-like_a/b/a_fold"/>
</dbReference>
<keyword evidence="7" id="KW-0963">Cytoplasm</keyword>
<dbReference type="NCBIfam" id="NF008900">
    <property type="entry name" value="PRK12267.1"/>
    <property type="match status" value="1"/>
</dbReference>
<keyword evidence="6 7" id="KW-0030">Aminoacyl-tRNA synthetase</keyword>
<sequence>MSKFYVTTPIYYINGLPSVGHAYSTIIADALARYHRMKGEEVRFLTGTDENSQKNVEAAERAGMKDDIQGYLDQMAARWQEAFDELGFTHDRFIRTTEADHAQAVEKFWKAVEKTGDIYLGEYVGLYCKGCEAFYGEADLVDGKCPLHKTVPEAIKEKNYFFRLTKYRDALLEHIGKHPDFVVPASRRNEIVSYIRDFMTDISISRASMKWGIPVPGDEKQRIYVWFDALINYLTGAGYGSDDAACAKWWPADLHIVGKDIIKFHCALWPAMLMSAGLPLPTRVLAHGFFTVNGEKMSKSLGNVIDPVQIARDYGNDVLRYFLMREIRLGEDGDFSLDRLAQRYDGELANELGNLAHRVLTMTEKYFDGTVPKRTDGFLAGAWDGYHLAMEELRVHDALEVVWKLVRESNQLIEERAPWKLAKLKEEKMLADTMYVLLETLRHISWMLVPIMPDTADRLLEKLGLAPAKEFSQAVEVAWRWGELAPGAKIEKGEPLFPRREGSQAAEARGNS</sequence>
<evidence type="ECO:0000259" key="10">
    <source>
        <dbReference type="Pfam" id="PF19303"/>
    </source>
</evidence>
<dbReference type="STRING" id="1802385.A2856_02050"/>
<dbReference type="InterPro" id="IPR033911">
    <property type="entry name" value="MetRS_core"/>
</dbReference>
<evidence type="ECO:0000313" key="11">
    <source>
        <dbReference type="EMBL" id="OGL66453.1"/>
    </source>
</evidence>
<protein>
    <recommendedName>
        <fullName evidence="7">Methionine--tRNA ligase</fullName>
        <ecNumber evidence="7">6.1.1.10</ecNumber>
    </recommendedName>
    <alternativeName>
        <fullName evidence="7">Methionyl-tRNA synthetase</fullName>
        <shortName evidence="7">MetRS</shortName>
    </alternativeName>
</protein>
<organism evidence="11 12">
    <name type="scientific">Candidatus Uhrbacteria bacterium RIFCSPHIGHO2_01_FULL_63_20</name>
    <dbReference type="NCBI Taxonomy" id="1802385"/>
    <lineage>
        <taxon>Bacteria</taxon>
        <taxon>Candidatus Uhriibacteriota</taxon>
    </lineage>
</organism>
<dbReference type="GO" id="GO:0005524">
    <property type="term" value="F:ATP binding"/>
    <property type="evidence" value="ECO:0007669"/>
    <property type="project" value="UniProtKB-UniRule"/>
</dbReference>
<dbReference type="EMBL" id="MGDT01000007">
    <property type="protein sequence ID" value="OGL66453.1"/>
    <property type="molecule type" value="Genomic_DNA"/>
</dbReference>
<feature type="binding site" evidence="7">
    <location>
        <position position="131"/>
    </location>
    <ligand>
        <name>Zn(2+)</name>
        <dbReference type="ChEBI" id="CHEBI:29105"/>
    </ligand>
</feature>
<dbReference type="PANTHER" id="PTHR43326:SF1">
    <property type="entry name" value="METHIONINE--TRNA LIGASE, MITOCHONDRIAL"/>
    <property type="match status" value="1"/>
</dbReference>
<evidence type="ECO:0000256" key="8">
    <source>
        <dbReference type="SAM" id="MobiDB-lite"/>
    </source>
</evidence>
<dbReference type="SUPFAM" id="SSF47323">
    <property type="entry name" value="Anticodon-binding domain of a subclass of class I aminoacyl-tRNA synthetases"/>
    <property type="match status" value="1"/>
</dbReference>
<accession>A0A1F7TKB2</accession>
<dbReference type="PRINTS" id="PR01041">
    <property type="entry name" value="TRNASYNTHMET"/>
</dbReference>
<evidence type="ECO:0000313" key="12">
    <source>
        <dbReference type="Proteomes" id="UP000177885"/>
    </source>
</evidence>
<dbReference type="PANTHER" id="PTHR43326">
    <property type="entry name" value="METHIONYL-TRNA SYNTHETASE"/>
    <property type="match status" value="1"/>
</dbReference>
<dbReference type="GO" id="GO:0005737">
    <property type="term" value="C:cytoplasm"/>
    <property type="evidence" value="ECO:0007669"/>
    <property type="project" value="UniProtKB-SubCell"/>
</dbReference>
<comment type="caution">
    <text evidence="11">The sequence shown here is derived from an EMBL/GenBank/DDBJ whole genome shotgun (WGS) entry which is preliminary data.</text>
</comment>
<comment type="subunit">
    <text evidence="7">Monomer.</text>
</comment>
<dbReference type="Gene3D" id="1.10.730.10">
    <property type="entry name" value="Isoleucyl-tRNA Synthetase, Domain 1"/>
    <property type="match status" value="1"/>
</dbReference>
<dbReference type="GO" id="GO:0046872">
    <property type="term" value="F:metal ion binding"/>
    <property type="evidence" value="ECO:0007669"/>
    <property type="project" value="UniProtKB-KW"/>
</dbReference>
<feature type="domain" description="Methionyl-tRNA synthetase anticodon-binding" evidence="10">
    <location>
        <begin position="386"/>
        <end position="504"/>
    </location>
</feature>
<dbReference type="SUPFAM" id="SSF52374">
    <property type="entry name" value="Nucleotidylyl transferase"/>
    <property type="match status" value="1"/>
</dbReference>
<dbReference type="AlphaFoldDB" id="A0A1F7TKB2"/>
<keyword evidence="4 7" id="KW-0067">ATP-binding</keyword>
<feature type="region of interest" description="Disordered" evidence="8">
    <location>
        <begin position="492"/>
        <end position="512"/>
    </location>
</feature>
<comment type="similarity">
    <text evidence="7">Belongs to the class-I aminoacyl-tRNA synthetase family. MetG type 2A subfamily.</text>
</comment>
<dbReference type="InterPro" id="IPR009080">
    <property type="entry name" value="tRNAsynth_Ia_anticodon-bd"/>
</dbReference>
<keyword evidence="5 7" id="KW-0648">Protein biosynthesis</keyword>
<dbReference type="Gene3D" id="2.170.220.10">
    <property type="match status" value="1"/>
</dbReference>
<feature type="short sequence motif" description="'KMSKS' region" evidence="7">
    <location>
        <begin position="296"/>
        <end position="300"/>
    </location>
</feature>
<dbReference type="Pfam" id="PF09334">
    <property type="entry name" value="tRNA-synt_1g"/>
    <property type="match status" value="1"/>
</dbReference>
<evidence type="ECO:0000256" key="3">
    <source>
        <dbReference type="ARBA" id="ARBA00022741"/>
    </source>
</evidence>
<evidence type="ECO:0000259" key="9">
    <source>
        <dbReference type="Pfam" id="PF09334"/>
    </source>
</evidence>
<evidence type="ECO:0000256" key="4">
    <source>
        <dbReference type="ARBA" id="ARBA00022840"/>
    </source>
</evidence>
<keyword evidence="7" id="KW-0862">Zinc</keyword>
<dbReference type="InterPro" id="IPR041872">
    <property type="entry name" value="Anticodon_Met"/>
</dbReference>
<dbReference type="InterPro" id="IPR015413">
    <property type="entry name" value="Methionyl/Leucyl_tRNA_Synth"/>
</dbReference>
<evidence type="ECO:0000256" key="5">
    <source>
        <dbReference type="ARBA" id="ARBA00022917"/>
    </source>
</evidence>
<keyword evidence="7" id="KW-0479">Metal-binding</keyword>
<dbReference type="GO" id="GO:0004825">
    <property type="term" value="F:methionine-tRNA ligase activity"/>
    <property type="evidence" value="ECO:0007669"/>
    <property type="project" value="UniProtKB-UniRule"/>
</dbReference>
<dbReference type="InterPro" id="IPR023457">
    <property type="entry name" value="Met-tRNA_synth_2"/>
</dbReference>
<feature type="compositionally biased region" description="Basic and acidic residues" evidence="8">
    <location>
        <begin position="492"/>
        <end position="502"/>
    </location>
</feature>
<feature type="binding site" evidence="7">
    <location>
        <position position="128"/>
    </location>
    <ligand>
        <name>Zn(2+)</name>
        <dbReference type="ChEBI" id="CHEBI:29105"/>
    </ligand>
</feature>
<comment type="function">
    <text evidence="1 7">Is required not only for elongation of protein synthesis but also for the initiation of all mRNA translation through initiator tRNA(fMet) aminoacylation.</text>
</comment>
<keyword evidence="3 7" id="KW-0547">Nucleotide-binding</keyword>
<dbReference type="EC" id="6.1.1.10" evidence="7"/>
<evidence type="ECO:0000256" key="2">
    <source>
        <dbReference type="ARBA" id="ARBA00022598"/>
    </source>
</evidence>
<comment type="subcellular location">
    <subcellularLocation>
        <location evidence="7">Cytoplasm</location>
    </subcellularLocation>
</comment>
<feature type="domain" description="Methionyl/Leucyl tRNA synthetase" evidence="9">
    <location>
        <begin position="139"/>
        <end position="360"/>
    </location>
</feature>
<dbReference type="Pfam" id="PF19303">
    <property type="entry name" value="Anticodon_3"/>
    <property type="match status" value="1"/>
</dbReference>
<evidence type="ECO:0000256" key="1">
    <source>
        <dbReference type="ARBA" id="ARBA00003314"/>
    </source>
</evidence>
<dbReference type="HAMAP" id="MF_01228">
    <property type="entry name" value="Met_tRNA_synth_type2"/>
    <property type="match status" value="1"/>
</dbReference>
<evidence type="ECO:0000256" key="6">
    <source>
        <dbReference type="ARBA" id="ARBA00023146"/>
    </source>
</evidence>
<dbReference type="Proteomes" id="UP000177885">
    <property type="component" value="Unassembled WGS sequence"/>
</dbReference>
<feature type="binding site" evidence="7">
    <location>
        <position position="145"/>
    </location>
    <ligand>
        <name>Zn(2+)</name>
        <dbReference type="ChEBI" id="CHEBI:29105"/>
    </ligand>
</feature>
<name>A0A1F7TKB2_9BACT</name>
<dbReference type="FunFam" id="2.170.220.10:FF:000002">
    <property type="entry name" value="Methionine--tRNA ligase"/>
    <property type="match status" value="1"/>
</dbReference>
<evidence type="ECO:0000256" key="7">
    <source>
        <dbReference type="HAMAP-Rule" id="MF_01228"/>
    </source>
</evidence>
<dbReference type="CDD" id="cd00814">
    <property type="entry name" value="MetRS_core"/>
    <property type="match status" value="1"/>
</dbReference>
<gene>
    <name evidence="7" type="primary">metG</name>
    <name evidence="11" type="ORF">A2856_02050</name>
</gene>
<keyword evidence="2 7" id="KW-0436">Ligase</keyword>
<dbReference type="CDD" id="cd07957">
    <property type="entry name" value="Anticodon_Ia_Met"/>
    <property type="match status" value="1"/>
</dbReference>
<proteinExistence type="inferred from homology"/>
<dbReference type="Gene3D" id="3.40.50.620">
    <property type="entry name" value="HUPs"/>
    <property type="match status" value="1"/>
</dbReference>